<protein>
    <submittedName>
        <fullName evidence="4">Glycosyltransferase</fullName>
    </submittedName>
</protein>
<name>A0A934KMP8_9FLAO</name>
<dbReference type="InterPro" id="IPR001296">
    <property type="entry name" value="Glyco_trans_1"/>
</dbReference>
<gene>
    <name evidence="4" type="ORF">JEM65_07875</name>
</gene>
<dbReference type="CDD" id="cd03801">
    <property type="entry name" value="GT4_PimA-like"/>
    <property type="match status" value="1"/>
</dbReference>
<accession>A0A934KMP8</accession>
<dbReference type="Pfam" id="PF00534">
    <property type="entry name" value="Glycos_transf_1"/>
    <property type="match status" value="1"/>
</dbReference>
<dbReference type="SUPFAM" id="SSF53756">
    <property type="entry name" value="UDP-Glycosyltransferase/glycogen phosphorylase"/>
    <property type="match status" value="1"/>
</dbReference>
<evidence type="ECO:0000313" key="4">
    <source>
        <dbReference type="EMBL" id="MBJ7880564.1"/>
    </source>
</evidence>
<keyword evidence="2" id="KW-0808">Transferase</keyword>
<evidence type="ECO:0000256" key="1">
    <source>
        <dbReference type="ARBA" id="ARBA00022676"/>
    </source>
</evidence>
<dbReference type="PANTHER" id="PTHR12526">
    <property type="entry name" value="GLYCOSYLTRANSFERASE"/>
    <property type="match status" value="1"/>
</dbReference>
<evidence type="ECO:0000256" key="2">
    <source>
        <dbReference type="ARBA" id="ARBA00022679"/>
    </source>
</evidence>
<keyword evidence="5" id="KW-1185">Reference proteome</keyword>
<reference evidence="4 5" key="1">
    <citation type="submission" date="2020-09" db="EMBL/GenBank/DDBJ databases">
        <title>Draft genome of Gelidibacter salicanalis PAMC21136.</title>
        <authorList>
            <person name="Park H."/>
        </authorList>
    </citation>
    <scope>NUCLEOTIDE SEQUENCE [LARGE SCALE GENOMIC DNA]</scope>
    <source>
        <strain evidence="4 5">PAMC21136</strain>
    </source>
</reference>
<dbReference type="EMBL" id="JAEHJZ010000017">
    <property type="protein sequence ID" value="MBJ7880564.1"/>
    <property type="molecule type" value="Genomic_DNA"/>
</dbReference>
<proteinExistence type="predicted"/>
<dbReference type="GO" id="GO:0016757">
    <property type="term" value="F:glycosyltransferase activity"/>
    <property type="evidence" value="ECO:0007669"/>
    <property type="project" value="UniProtKB-KW"/>
</dbReference>
<dbReference type="AlphaFoldDB" id="A0A934KMP8"/>
<organism evidence="4 5">
    <name type="scientific">Gelidibacter salicanalis</name>
    <dbReference type="NCBI Taxonomy" id="291193"/>
    <lineage>
        <taxon>Bacteria</taxon>
        <taxon>Pseudomonadati</taxon>
        <taxon>Bacteroidota</taxon>
        <taxon>Flavobacteriia</taxon>
        <taxon>Flavobacteriales</taxon>
        <taxon>Flavobacteriaceae</taxon>
        <taxon>Gelidibacter</taxon>
    </lineage>
</organism>
<keyword evidence="1" id="KW-0328">Glycosyltransferase</keyword>
<evidence type="ECO:0000313" key="5">
    <source>
        <dbReference type="Proteomes" id="UP000662373"/>
    </source>
</evidence>
<feature type="domain" description="Glycosyl transferase family 1" evidence="3">
    <location>
        <begin position="188"/>
        <end position="339"/>
    </location>
</feature>
<evidence type="ECO:0000259" key="3">
    <source>
        <dbReference type="Pfam" id="PF00534"/>
    </source>
</evidence>
<dbReference type="PANTHER" id="PTHR12526:SF510">
    <property type="entry name" value="D-INOSITOL 3-PHOSPHATE GLYCOSYLTRANSFERASE"/>
    <property type="match status" value="1"/>
</dbReference>
<sequence length="376" mass="42709">MKLAIFTLVQHSFKDGRYYGYAPYVNEMNLWGNYVDEVVVVGIQKSTHKVEELDAAYHHTHLKFVPVPNFNLLGILDVFKTLFKVPYVFFKCVQVMRQADHIHLRCPANVSLVACFAQIFFPHKKKSTKYAGNWDPNSDQPWTYRLQQAILRNTFLTRNMQVLVYGEWPNETKNIQPFISATYKKSEKVAFQPKTYTKTLSFVFAGALVVGKRPLLTLQIIESLHQKGFPVILHMYGDGPLMPELQAYVKSNHLESIVFLYGNQDKSVVKAALINAHFNILPSKSEGWPKAVAEGMFFGCIPIATNVSCLNWMLGEGSRGILIAPELEVAVSQIVSALNTADLEAMANAALVWSQRYTFDRLEADIERVLLGTYRY</sequence>
<dbReference type="Gene3D" id="3.40.50.2000">
    <property type="entry name" value="Glycogen Phosphorylase B"/>
    <property type="match status" value="1"/>
</dbReference>
<dbReference type="RefSeq" id="WP_199598401.1">
    <property type="nucleotide sequence ID" value="NZ_JAEHJZ010000017.1"/>
</dbReference>
<comment type="caution">
    <text evidence="4">The sequence shown here is derived from an EMBL/GenBank/DDBJ whole genome shotgun (WGS) entry which is preliminary data.</text>
</comment>
<dbReference type="Proteomes" id="UP000662373">
    <property type="component" value="Unassembled WGS sequence"/>
</dbReference>